<sequence length="455" mass="49131">MNRGGGFHITIQAPVNIALIKYWGKRNEELVLPLNDSIAITIDELSATTHITIGPDVSTDSVTLNGVGIDIAGSSRFRNVFQQIREYSSRKRKLKGEHASKGWHTKIESSTNFPTSAGLASSAAGFAAIAYGLGKIFRLPERDIVRMARMGSGSACRSIQGGFVHWKAGTHQQNDSDCLCEKLAPTAHWPQLRALVIVVSSGHKKVGSSVGMRNTVRTSELMGTRVQQLVPKRVAQLKNAIRERNFAALAEITMAESNQLHAVCMDTSPPLNYLNVTSHALIEFVHDFNTRYGTRLAYTFDAGPNCCLLFEMETLGQLQHAFTKCFTFECPFPPPENGETAAQTEPHKQQQTDNEEENSRKDVPLEPNNESSEETNGETFPWAAPRDIQIERIVLSTVGVGPRVLSFTASSSSASSLSSSSNDSNGNIAASNCGAGAGGGSGAFGGAARVDCKML</sequence>
<evidence type="ECO:0000256" key="13">
    <source>
        <dbReference type="ARBA" id="ARBA00023239"/>
    </source>
</evidence>
<dbReference type="Pfam" id="PF18376">
    <property type="entry name" value="MDD_C"/>
    <property type="match status" value="1"/>
</dbReference>
<keyword evidence="7" id="KW-0067">ATP-binding</keyword>
<evidence type="ECO:0000256" key="16">
    <source>
        <dbReference type="ARBA" id="ARBA00048154"/>
    </source>
</evidence>
<dbReference type="NCBIfam" id="TIGR01240">
    <property type="entry name" value="mevDPdecarb"/>
    <property type="match status" value="1"/>
</dbReference>
<dbReference type="PANTHER" id="PTHR10977:SF3">
    <property type="entry name" value="DIPHOSPHOMEVALONATE DECARBOXYLASE"/>
    <property type="match status" value="1"/>
</dbReference>
<dbReference type="InterPro" id="IPR041431">
    <property type="entry name" value="Mvd1_C"/>
</dbReference>
<evidence type="ECO:0000256" key="9">
    <source>
        <dbReference type="ARBA" id="ARBA00023011"/>
    </source>
</evidence>
<dbReference type="InterPro" id="IPR005935">
    <property type="entry name" value="Mev_decarb"/>
</dbReference>
<dbReference type="GO" id="GO:0016126">
    <property type="term" value="P:sterol biosynthetic process"/>
    <property type="evidence" value="ECO:0007669"/>
    <property type="project" value="UniProtKB-KW"/>
</dbReference>
<dbReference type="Pfam" id="PF22700">
    <property type="entry name" value="MVD-like_N"/>
    <property type="match status" value="1"/>
</dbReference>
<comment type="similarity">
    <text evidence="2">Belongs to the diphosphomevalonate decarboxylase family.</text>
</comment>
<dbReference type="GO" id="GO:0005524">
    <property type="term" value="F:ATP binding"/>
    <property type="evidence" value="ECO:0007669"/>
    <property type="project" value="UniProtKB-KW"/>
</dbReference>
<evidence type="ECO:0000256" key="17">
    <source>
        <dbReference type="SAM" id="MobiDB-lite"/>
    </source>
</evidence>
<keyword evidence="9" id="KW-0756">Sterol biosynthesis</keyword>
<keyword evidence="6" id="KW-0547">Nucleotide-binding</keyword>
<evidence type="ECO:0000256" key="10">
    <source>
        <dbReference type="ARBA" id="ARBA00023098"/>
    </source>
</evidence>
<evidence type="ECO:0000259" key="19">
    <source>
        <dbReference type="Pfam" id="PF22700"/>
    </source>
</evidence>
<keyword evidence="12" id="KW-0753">Steroid metabolism</keyword>
<dbReference type="InterPro" id="IPR053859">
    <property type="entry name" value="MVD-like_N"/>
</dbReference>
<feature type="region of interest" description="Disordered" evidence="17">
    <location>
        <begin position="336"/>
        <end position="383"/>
    </location>
</feature>
<evidence type="ECO:0000256" key="12">
    <source>
        <dbReference type="ARBA" id="ARBA00023221"/>
    </source>
</evidence>
<dbReference type="Proteomes" id="UP001620626">
    <property type="component" value="Unassembled WGS sequence"/>
</dbReference>
<keyword evidence="13" id="KW-0456">Lyase</keyword>
<accession>A0ABD2HWL1</accession>
<comment type="caution">
    <text evidence="20">The sequence shown here is derived from an EMBL/GenBank/DDBJ whole genome shotgun (WGS) entry which is preliminary data.</text>
</comment>
<dbReference type="SUPFAM" id="SSF54211">
    <property type="entry name" value="Ribosomal protein S5 domain 2-like"/>
    <property type="match status" value="1"/>
</dbReference>
<dbReference type="PIRSF" id="PIRSF015950">
    <property type="entry name" value="Mev_P_decrbx"/>
    <property type="match status" value="1"/>
</dbReference>
<keyword evidence="8" id="KW-0752">Steroid biosynthesis</keyword>
<evidence type="ECO:0000256" key="3">
    <source>
        <dbReference type="ARBA" id="ARBA00012296"/>
    </source>
</evidence>
<dbReference type="Gene3D" id="3.30.230.10">
    <property type="match status" value="1"/>
</dbReference>
<keyword evidence="5" id="KW-0444">Lipid biosynthesis</keyword>
<evidence type="ECO:0000256" key="4">
    <source>
        <dbReference type="ARBA" id="ARBA00019335"/>
    </source>
</evidence>
<keyword evidence="11" id="KW-1207">Sterol metabolism</keyword>
<evidence type="ECO:0000256" key="11">
    <source>
        <dbReference type="ARBA" id="ARBA00023166"/>
    </source>
</evidence>
<evidence type="ECO:0000313" key="20">
    <source>
        <dbReference type="EMBL" id="KAL3071361.1"/>
    </source>
</evidence>
<evidence type="ECO:0000313" key="21">
    <source>
        <dbReference type="Proteomes" id="UP001620626"/>
    </source>
</evidence>
<dbReference type="Gene3D" id="3.30.70.890">
    <property type="entry name" value="GHMP kinase, C-terminal domain"/>
    <property type="match status" value="1"/>
</dbReference>
<feature type="domain" description="Mvd1 C-terminal" evidence="18">
    <location>
        <begin position="194"/>
        <end position="405"/>
    </location>
</feature>
<keyword evidence="10" id="KW-0443">Lipid metabolism</keyword>
<evidence type="ECO:0000256" key="15">
    <source>
        <dbReference type="ARBA" id="ARBA00032827"/>
    </source>
</evidence>
<protein>
    <recommendedName>
        <fullName evidence="4">Diphosphomevalonate decarboxylase</fullName>
        <ecNumber evidence="3">4.1.1.33</ecNumber>
    </recommendedName>
    <alternativeName>
        <fullName evidence="14">Mevalonate (diphospho)decarboxylase</fullName>
    </alternativeName>
    <alternativeName>
        <fullName evidence="15">Mevalonate pyrophosphate decarboxylase</fullName>
    </alternativeName>
</protein>
<evidence type="ECO:0000256" key="1">
    <source>
        <dbReference type="ARBA" id="ARBA00003812"/>
    </source>
</evidence>
<comment type="function">
    <text evidence="1">Catalyzes the ATP dependent decarboxylation of (R)-5-diphosphomevalonate to form isopentenyl diphosphate (IPP). Functions in the mevalonate (MVA) pathway leading to isopentenyl diphosphate (IPP), a key precursor for the biosynthesis of isoprenoids and sterol synthesis.</text>
</comment>
<gene>
    <name evidence="20" type="ORF">niasHT_036244</name>
</gene>
<dbReference type="InterPro" id="IPR029765">
    <property type="entry name" value="Mev_diP_decarb"/>
</dbReference>
<evidence type="ECO:0000256" key="7">
    <source>
        <dbReference type="ARBA" id="ARBA00022840"/>
    </source>
</evidence>
<dbReference type="EMBL" id="JBICBT010001359">
    <property type="protein sequence ID" value="KAL3071361.1"/>
    <property type="molecule type" value="Genomic_DNA"/>
</dbReference>
<evidence type="ECO:0000256" key="5">
    <source>
        <dbReference type="ARBA" id="ARBA00022516"/>
    </source>
</evidence>
<dbReference type="GO" id="GO:0004163">
    <property type="term" value="F:diphosphomevalonate decarboxylase activity"/>
    <property type="evidence" value="ECO:0007669"/>
    <property type="project" value="UniProtKB-EC"/>
</dbReference>
<dbReference type="SUPFAM" id="SSF55060">
    <property type="entry name" value="GHMP Kinase, C-terminal domain"/>
    <property type="match status" value="1"/>
</dbReference>
<feature type="domain" description="Diphosphomevalonate decarboxylase-like N-terminal" evidence="19">
    <location>
        <begin position="13"/>
        <end position="177"/>
    </location>
</feature>
<evidence type="ECO:0000259" key="18">
    <source>
        <dbReference type="Pfam" id="PF18376"/>
    </source>
</evidence>
<dbReference type="EC" id="4.1.1.33" evidence="3"/>
<proteinExistence type="inferred from homology"/>
<evidence type="ECO:0000256" key="6">
    <source>
        <dbReference type="ARBA" id="ARBA00022741"/>
    </source>
</evidence>
<reference evidence="20 21" key="1">
    <citation type="submission" date="2024-10" db="EMBL/GenBank/DDBJ databases">
        <authorList>
            <person name="Kim D."/>
        </authorList>
    </citation>
    <scope>NUCLEOTIDE SEQUENCE [LARGE SCALE GENOMIC DNA]</scope>
    <source>
        <strain evidence="20">BH-2024</strain>
    </source>
</reference>
<evidence type="ECO:0000256" key="8">
    <source>
        <dbReference type="ARBA" id="ARBA00022955"/>
    </source>
</evidence>
<dbReference type="InterPro" id="IPR036554">
    <property type="entry name" value="GHMP_kinase_C_sf"/>
</dbReference>
<evidence type="ECO:0000256" key="14">
    <source>
        <dbReference type="ARBA" id="ARBA00031325"/>
    </source>
</evidence>
<dbReference type="AlphaFoldDB" id="A0ABD2HWL1"/>
<keyword evidence="21" id="KW-1185">Reference proteome</keyword>
<dbReference type="FunFam" id="3.30.230.10:FF:000072">
    <property type="entry name" value="Diphosphomevalonate decarboxylase"/>
    <property type="match status" value="1"/>
</dbReference>
<dbReference type="InterPro" id="IPR020568">
    <property type="entry name" value="Ribosomal_Su5_D2-typ_SF"/>
</dbReference>
<organism evidence="20 21">
    <name type="scientific">Heterodera trifolii</name>
    <dbReference type="NCBI Taxonomy" id="157864"/>
    <lineage>
        <taxon>Eukaryota</taxon>
        <taxon>Metazoa</taxon>
        <taxon>Ecdysozoa</taxon>
        <taxon>Nematoda</taxon>
        <taxon>Chromadorea</taxon>
        <taxon>Rhabditida</taxon>
        <taxon>Tylenchina</taxon>
        <taxon>Tylenchomorpha</taxon>
        <taxon>Tylenchoidea</taxon>
        <taxon>Heteroderidae</taxon>
        <taxon>Heteroderinae</taxon>
        <taxon>Heterodera</taxon>
    </lineage>
</organism>
<evidence type="ECO:0000256" key="2">
    <source>
        <dbReference type="ARBA" id="ARBA00008831"/>
    </source>
</evidence>
<dbReference type="PANTHER" id="PTHR10977">
    <property type="entry name" value="DIPHOSPHOMEVALONATE DECARBOXYLASE"/>
    <property type="match status" value="1"/>
</dbReference>
<name>A0ABD2HWL1_9BILA</name>
<comment type="catalytic activity">
    <reaction evidence="16">
        <text>(R)-5-diphosphomevalonate + ATP = isopentenyl diphosphate + ADP + phosphate + CO2</text>
        <dbReference type="Rhea" id="RHEA:23732"/>
        <dbReference type="ChEBI" id="CHEBI:16526"/>
        <dbReference type="ChEBI" id="CHEBI:30616"/>
        <dbReference type="ChEBI" id="CHEBI:43474"/>
        <dbReference type="ChEBI" id="CHEBI:57557"/>
        <dbReference type="ChEBI" id="CHEBI:128769"/>
        <dbReference type="ChEBI" id="CHEBI:456216"/>
        <dbReference type="EC" id="4.1.1.33"/>
    </reaction>
</comment>
<dbReference type="InterPro" id="IPR014721">
    <property type="entry name" value="Ribsml_uS5_D2-typ_fold_subgr"/>
</dbReference>